<evidence type="ECO:0000313" key="4">
    <source>
        <dbReference type="Proteomes" id="UP000790347"/>
    </source>
</evidence>
<dbReference type="PANTHER" id="PTHR38640:SF1">
    <property type="entry name" value="GEO09659P1"/>
    <property type="match status" value="1"/>
</dbReference>
<feature type="transmembrane region" description="Helical" evidence="1">
    <location>
        <begin position="59"/>
        <end position="76"/>
    </location>
</feature>
<gene>
    <name evidence="3" type="ORF">DERF_012612</name>
    <name evidence="2" type="ORF">HUG17_8806</name>
</gene>
<reference evidence="2" key="3">
    <citation type="journal article" date="2021" name="World Allergy Organ. J.">
        <title>Chromosome-level assembly of Dermatophagoides farinae genome and transcriptome reveals two novel allergens Der f 37 and Der f 39.</title>
        <authorList>
            <person name="Chen J."/>
            <person name="Cai Z."/>
            <person name="Fan D."/>
            <person name="Hu J."/>
            <person name="Hou Y."/>
            <person name="He Y."/>
            <person name="Zhang Z."/>
            <person name="Zhao Z."/>
            <person name="Gao P."/>
            <person name="Hu W."/>
            <person name="Sun J."/>
            <person name="Li J."/>
            <person name="Ji K."/>
        </authorList>
    </citation>
    <scope>NUCLEOTIDE SEQUENCE</scope>
    <source>
        <strain evidence="2">JKM2019</strain>
    </source>
</reference>
<dbReference type="EMBL" id="ASGP02000006">
    <property type="protein sequence ID" value="KAH9501798.1"/>
    <property type="molecule type" value="Genomic_DNA"/>
</dbReference>
<evidence type="ECO:0000313" key="3">
    <source>
        <dbReference type="EMBL" id="KAH9501798.1"/>
    </source>
</evidence>
<accession>A0A922L3L9</accession>
<keyword evidence="1" id="KW-0472">Membrane</keyword>
<comment type="caution">
    <text evidence="3">The sequence shown here is derived from an EMBL/GenBank/DDBJ whole genome shotgun (WGS) entry which is preliminary data.</text>
</comment>
<dbReference type="OrthoDB" id="5915502at2759"/>
<proteinExistence type="predicted"/>
<evidence type="ECO:0000313" key="2">
    <source>
        <dbReference type="EMBL" id="KAH7637702.1"/>
    </source>
</evidence>
<sequence>MDFNKFNLSSIEWKNFQSIYNNKNNRLPLIGSICYCTYNLHMSLNGGLSSLIPSIGNRSLNLLLLTSHIGIGYYINRQKHIQQCHDHIIISIYGSLMFNLSSFLFTAIMKNFIPQSQLFRSIFAMFIAMMNIYMGRKILKLSLE</sequence>
<dbReference type="EMBL" id="SDOV01000008">
    <property type="protein sequence ID" value="KAH7637702.1"/>
    <property type="molecule type" value="Genomic_DNA"/>
</dbReference>
<feature type="transmembrane region" description="Helical" evidence="1">
    <location>
        <begin position="88"/>
        <end position="112"/>
    </location>
</feature>
<reference evidence="3" key="1">
    <citation type="submission" date="2013-05" db="EMBL/GenBank/DDBJ databases">
        <authorList>
            <person name="Yim A.K.Y."/>
            <person name="Chan T.F."/>
            <person name="Ji K.M."/>
            <person name="Liu X.Y."/>
            <person name="Zhou J.W."/>
            <person name="Li R.Q."/>
            <person name="Yang K.Y."/>
            <person name="Li J."/>
            <person name="Li M."/>
            <person name="Law P.T.W."/>
            <person name="Wu Y.L."/>
            <person name="Cai Z.L."/>
            <person name="Qin H."/>
            <person name="Bao Y."/>
            <person name="Leung R.K.K."/>
            <person name="Ng P.K.S."/>
            <person name="Zou J."/>
            <person name="Zhong X.J."/>
            <person name="Ran P.X."/>
            <person name="Zhong N.S."/>
            <person name="Liu Z.G."/>
            <person name="Tsui S.K.W."/>
        </authorList>
    </citation>
    <scope>NUCLEOTIDE SEQUENCE</scope>
    <source>
        <strain evidence="3">Derf</strain>
        <tissue evidence="3">Whole organism</tissue>
    </source>
</reference>
<dbReference type="PANTHER" id="PTHR38640">
    <property type="entry name" value="GEO09659P1"/>
    <property type="match status" value="1"/>
</dbReference>
<protein>
    <submittedName>
        <fullName evidence="3">Uncharacterized protein</fullName>
    </submittedName>
</protein>
<organism evidence="3 4">
    <name type="scientific">Dermatophagoides farinae</name>
    <name type="common">American house dust mite</name>
    <dbReference type="NCBI Taxonomy" id="6954"/>
    <lineage>
        <taxon>Eukaryota</taxon>
        <taxon>Metazoa</taxon>
        <taxon>Ecdysozoa</taxon>
        <taxon>Arthropoda</taxon>
        <taxon>Chelicerata</taxon>
        <taxon>Arachnida</taxon>
        <taxon>Acari</taxon>
        <taxon>Acariformes</taxon>
        <taxon>Sarcoptiformes</taxon>
        <taxon>Astigmata</taxon>
        <taxon>Psoroptidia</taxon>
        <taxon>Analgoidea</taxon>
        <taxon>Pyroglyphidae</taxon>
        <taxon>Dermatophagoidinae</taxon>
        <taxon>Dermatophagoides</taxon>
    </lineage>
</organism>
<feature type="transmembrane region" description="Helical" evidence="1">
    <location>
        <begin position="118"/>
        <end position="135"/>
    </location>
</feature>
<keyword evidence="1" id="KW-0812">Transmembrane</keyword>
<keyword evidence="4" id="KW-1185">Reference proteome</keyword>
<keyword evidence="1" id="KW-1133">Transmembrane helix</keyword>
<reference evidence="2" key="2">
    <citation type="submission" date="2020-06" db="EMBL/GenBank/DDBJ databases">
        <authorList>
            <person name="Ji K."/>
            <person name="Li J."/>
        </authorList>
    </citation>
    <scope>NUCLEOTIDE SEQUENCE</scope>
    <source>
        <strain evidence="2">JKM2019</strain>
        <tissue evidence="2">Whole body</tissue>
    </source>
</reference>
<evidence type="ECO:0000256" key="1">
    <source>
        <dbReference type="SAM" id="Phobius"/>
    </source>
</evidence>
<dbReference type="AlphaFoldDB" id="A0A922L3L9"/>
<reference evidence="3" key="4">
    <citation type="journal article" date="2022" name="Res Sq">
        <title>Comparative Genomics Reveals Insights into the Divergent Evolution of Astigmatic Mites and Household Pest Adaptations.</title>
        <authorList>
            <person name="Xiong Q."/>
            <person name="Wan A.T.-Y."/>
            <person name="Liu X.-Y."/>
            <person name="Fung C.S.-H."/>
            <person name="Xiao X."/>
            <person name="Malainual N."/>
            <person name="Hou J."/>
            <person name="Wang L."/>
            <person name="Wang M."/>
            <person name="Yang K."/>
            <person name="Cui Y."/>
            <person name="Leung E."/>
            <person name="Nong W."/>
            <person name="Shin S.-K."/>
            <person name="Au S."/>
            <person name="Jeong K.Y."/>
            <person name="Chew F.T."/>
            <person name="Hui J."/>
            <person name="Leung T.F."/>
            <person name="Tungtrongchitr A."/>
            <person name="Zhong N."/>
            <person name="Liu Z."/>
            <person name="Tsui S."/>
        </authorList>
    </citation>
    <scope>NUCLEOTIDE SEQUENCE</scope>
    <source>
        <strain evidence="3">Derf</strain>
        <tissue evidence="3">Whole organism</tissue>
    </source>
</reference>
<dbReference type="Proteomes" id="UP000828236">
    <property type="component" value="Unassembled WGS sequence"/>
</dbReference>
<name>A0A922L3L9_DERFA</name>
<dbReference type="Proteomes" id="UP000790347">
    <property type="component" value="Unassembled WGS sequence"/>
</dbReference>